<gene>
    <name evidence="4" type="ORF">NRB20_67500</name>
</gene>
<comment type="similarity">
    <text evidence="1">Belongs to the short-chain dehydrogenases/reductases (SDR) family.</text>
</comment>
<evidence type="ECO:0000313" key="5">
    <source>
        <dbReference type="Proteomes" id="UP000438448"/>
    </source>
</evidence>
<dbReference type="OrthoDB" id="4374579at2"/>
<name>A0A7K0DDD5_9NOCA</name>
<dbReference type="Proteomes" id="UP000438448">
    <property type="component" value="Unassembled WGS sequence"/>
</dbReference>
<dbReference type="CDD" id="cd05233">
    <property type="entry name" value="SDR_c"/>
    <property type="match status" value="1"/>
</dbReference>
<dbReference type="Pfam" id="PF13561">
    <property type="entry name" value="adh_short_C2"/>
    <property type="match status" value="1"/>
</dbReference>
<dbReference type="InterPro" id="IPR002347">
    <property type="entry name" value="SDR_fam"/>
</dbReference>
<evidence type="ECO:0000256" key="3">
    <source>
        <dbReference type="SAM" id="MobiDB-lite"/>
    </source>
</evidence>
<dbReference type="GO" id="GO:0047044">
    <property type="term" value="F:androstan-3-alpha,17-beta-diol dehydrogenase (NAD+) activity"/>
    <property type="evidence" value="ECO:0007669"/>
    <property type="project" value="UniProtKB-EC"/>
</dbReference>
<keyword evidence="2 4" id="KW-0560">Oxidoreductase</keyword>
<evidence type="ECO:0000256" key="2">
    <source>
        <dbReference type="ARBA" id="ARBA00023002"/>
    </source>
</evidence>
<dbReference type="PANTHER" id="PTHR42760:SF133">
    <property type="entry name" value="3-OXOACYL-[ACYL-CARRIER-PROTEIN] REDUCTASE"/>
    <property type="match status" value="1"/>
</dbReference>
<dbReference type="AlphaFoldDB" id="A0A7K0DDD5"/>
<evidence type="ECO:0000313" key="4">
    <source>
        <dbReference type="EMBL" id="MQY23619.1"/>
    </source>
</evidence>
<feature type="region of interest" description="Disordered" evidence="3">
    <location>
        <begin position="225"/>
        <end position="249"/>
    </location>
</feature>
<dbReference type="InterPro" id="IPR036291">
    <property type="entry name" value="NAD(P)-bd_dom_sf"/>
</dbReference>
<evidence type="ECO:0000256" key="1">
    <source>
        <dbReference type="ARBA" id="ARBA00006484"/>
    </source>
</evidence>
<dbReference type="Gene3D" id="3.40.50.720">
    <property type="entry name" value="NAD(P)-binding Rossmann-like Domain"/>
    <property type="match status" value="1"/>
</dbReference>
<dbReference type="PANTHER" id="PTHR42760">
    <property type="entry name" value="SHORT-CHAIN DEHYDROGENASES/REDUCTASES FAMILY MEMBER"/>
    <property type="match status" value="1"/>
</dbReference>
<reference evidence="4 5" key="1">
    <citation type="submission" date="2019-10" db="EMBL/GenBank/DDBJ databases">
        <title>Nocardia macrotermitis sp. nov. and Nocardia aurantia sp. nov., isolated from the gut of fungus growing-termite Macrotermes natalensis.</title>
        <authorList>
            <person name="Benndorf R."/>
            <person name="Schwitalla J."/>
            <person name="Martin K."/>
            <person name="De Beer W."/>
            <person name="Kaster A.-K."/>
            <person name="Vollmers J."/>
            <person name="Poulsen M."/>
            <person name="Beemelmanns C."/>
        </authorList>
    </citation>
    <scope>NUCLEOTIDE SEQUENCE [LARGE SCALE GENOMIC DNA]</scope>
    <source>
        <strain evidence="4 5">RB20</strain>
    </source>
</reference>
<organism evidence="4 5">
    <name type="scientific">Nocardia macrotermitis</name>
    <dbReference type="NCBI Taxonomy" id="2585198"/>
    <lineage>
        <taxon>Bacteria</taxon>
        <taxon>Bacillati</taxon>
        <taxon>Actinomycetota</taxon>
        <taxon>Actinomycetes</taxon>
        <taxon>Mycobacteriales</taxon>
        <taxon>Nocardiaceae</taxon>
        <taxon>Nocardia</taxon>
    </lineage>
</organism>
<comment type="caution">
    <text evidence="4">The sequence shown here is derived from an EMBL/GenBank/DDBJ whole genome shotgun (WGS) entry which is preliminary data.</text>
</comment>
<keyword evidence="5" id="KW-1185">Reference proteome</keyword>
<accession>A0A7K0DDD5</accession>
<dbReference type="RefSeq" id="WP_153415383.1">
    <property type="nucleotide sequence ID" value="NZ_WEGK01000021.1"/>
</dbReference>
<dbReference type="PRINTS" id="PR00081">
    <property type="entry name" value="GDHRDH"/>
</dbReference>
<dbReference type="PRINTS" id="PR00080">
    <property type="entry name" value="SDRFAMILY"/>
</dbReference>
<dbReference type="EMBL" id="WEGK01000021">
    <property type="protein sequence ID" value="MQY23619.1"/>
    <property type="molecule type" value="Genomic_DNA"/>
</dbReference>
<proteinExistence type="inferred from homology"/>
<sequence>MTTLTGRTVVVTGAASGIGAAVAAAVRQAGGEVIGLDRNEGPGIRRHDVRDPLAWSKLAADLADVPVHGLVNCAGVTWRARLGDVTAQALADTHAVNVGGPLQAIQTLVPSMPAGGSIVTIGSLAALQGHYPLAYTTSKWALRGLTRTAAMELGERGIRVNTVHPGFIETSMTASAPAEFRAASIAAAPLGRAGTPAEVASVVVFLLGDAASYLTGADIPVDGGASAHAGAKPVSDALRPLYQPPAQDN</sequence>
<dbReference type="EC" id="1.1.1.53" evidence="4"/>
<dbReference type="SUPFAM" id="SSF51735">
    <property type="entry name" value="NAD(P)-binding Rossmann-fold domains"/>
    <property type="match status" value="1"/>
</dbReference>
<dbReference type="FunFam" id="3.40.50.720:FF:000084">
    <property type="entry name" value="Short-chain dehydrogenase reductase"/>
    <property type="match status" value="1"/>
</dbReference>
<protein>
    <submittedName>
        <fullName evidence="4">3-alpha-(Or 20-beta)-hydroxysteroid dehydrogenase</fullName>
        <ecNumber evidence="4">1.1.1.53</ecNumber>
    </submittedName>
</protein>